<dbReference type="EMBL" id="JADKYB010000005">
    <property type="protein sequence ID" value="MBM9504994.1"/>
    <property type="molecule type" value="Genomic_DNA"/>
</dbReference>
<evidence type="ECO:0000313" key="4">
    <source>
        <dbReference type="Proteomes" id="UP000749040"/>
    </source>
</evidence>
<sequence length="232" mass="23698">MSRSTITSLAAFGAVVVAVAAGAVACGPAKDSSAPPAGATTRATASAPATHKDDKGSGTSGTPTARPAFKGNGTYRVGADIAPGTYLTSGNGDGMCYWERAKDASGDMDSVLANDNVTGSSYVTITRADKIFKTTDCKDWYAVPAKAGAPKSPKAQISGDGMYKVGADMQPGTYRSTGNADGNCYWERAKDALHGTDSIIANDNVTGTAIVTIAHTDAYFKSSGCGDWRKTG</sequence>
<feature type="region of interest" description="Disordered" evidence="1">
    <location>
        <begin position="29"/>
        <end position="73"/>
    </location>
</feature>
<evidence type="ECO:0008006" key="5">
    <source>
        <dbReference type="Google" id="ProtNLM"/>
    </source>
</evidence>
<evidence type="ECO:0000313" key="3">
    <source>
        <dbReference type="EMBL" id="MBM9504994.1"/>
    </source>
</evidence>
<dbReference type="Proteomes" id="UP000749040">
    <property type="component" value="Unassembled WGS sequence"/>
</dbReference>
<feature type="compositionally biased region" description="Low complexity" evidence="1">
    <location>
        <begin position="32"/>
        <end position="49"/>
    </location>
</feature>
<proteinExistence type="predicted"/>
<feature type="chain" id="PRO_5045716863" description="Lipoprotein" evidence="2">
    <location>
        <begin position="26"/>
        <end position="232"/>
    </location>
</feature>
<dbReference type="PROSITE" id="PS51257">
    <property type="entry name" value="PROKAR_LIPOPROTEIN"/>
    <property type="match status" value="1"/>
</dbReference>
<gene>
    <name evidence="3" type="ORF">ITX44_10665</name>
</gene>
<evidence type="ECO:0000256" key="1">
    <source>
        <dbReference type="SAM" id="MobiDB-lite"/>
    </source>
</evidence>
<accession>A0ABS2TNT9</accession>
<protein>
    <recommendedName>
        <fullName evidence="5">Lipoprotein</fullName>
    </recommendedName>
</protein>
<keyword evidence="2" id="KW-0732">Signal</keyword>
<comment type="caution">
    <text evidence="3">The sequence shown here is derived from an EMBL/GenBank/DDBJ whole genome shotgun (WGS) entry which is preliminary data.</text>
</comment>
<dbReference type="RefSeq" id="WP_205356870.1">
    <property type="nucleotide sequence ID" value="NZ_JADKYB010000005.1"/>
</dbReference>
<feature type="signal peptide" evidence="2">
    <location>
        <begin position="1"/>
        <end position="25"/>
    </location>
</feature>
<reference evidence="3 4" key="1">
    <citation type="submission" date="2021-01" db="EMBL/GenBank/DDBJ databases">
        <title>Streptomyces acididurans sp. nov., isolated from a peat swamp forest soil.</title>
        <authorList>
            <person name="Chantavorakit T."/>
            <person name="Duangmal K."/>
        </authorList>
    </citation>
    <scope>NUCLEOTIDE SEQUENCE [LARGE SCALE GENOMIC DNA]</scope>
    <source>
        <strain evidence="3 4">KK5PA1</strain>
    </source>
</reference>
<organism evidence="3 4">
    <name type="scientific">Actinacidiphila acididurans</name>
    <dbReference type="NCBI Taxonomy" id="2784346"/>
    <lineage>
        <taxon>Bacteria</taxon>
        <taxon>Bacillati</taxon>
        <taxon>Actinomycetota</taxon>
        <taxon>Actinomycetes</taxon>
        <taxon>Kitasatosporales</taxon>
        <taxon>Streptomycetaceae</taxon>
        <taxon>Actinacidiphila</taxon>
    </lineage>
</organism>
<name>A0ABS2TNT9_9ACTN</name>
<keyword evidence="4" id="KW-1185">Reference proteome</keyword>
<evidence type="ECO:0000256" key="2">
    <source>
        <dbReference type="SAM" id="SignalP"/>
    </source>
</evidence>